<keyword evidence="1" id="KW-0732">Signal</keyword>
<feature type="domain" description="Ice-binding protein C-terminal" evidence="2">
    <location>
        <begin position="249"/>
        <end position="271"/>
    </location>
</feature>
<feature type="signal peptide" evidence="1">
    <location>
        <begin position="1"/>
        <end position="23"/>
    </location>
</feature>
<comment type="caution">
    <text evidence="3">The sequence shown here is derived from an EMBL/GenBank/DDBJ whole genome shotgun (WGS) entry which is preliminary data.</text>
</comment>
<sequence>MQALTQRIRVLAAQALVAAGALAAFDAAAAPVFTVNPNANGGVLTNNGGSFEATAINGFSSNRIVNTTGTNYTANGYIVFNGFSLNSVPVSTALSRVNLDYGLYATFSQTFNCSGILAPGVKCQPTSLTLDLYGDPGNDNTYQVASVGADPTVTKAGAQVLLASANVVYEGEGGLSEQGGAYQNVNMNWLMTAEGKNYFAAPIPFYSASFAAFNNTSQGLSCDVANCVGAKIVAITSEAGILDFNGKRVPEPGALALLGIGLMGLIAARRKSLI</sequence>
<dbReference type="InterPro" id="IPR013424">
    <property type="entry name" value="Ice-binding_C"/>
</dbReference>
<dbReference type="Pfam" id="PF07589">
    <property type="entry name" value="PEP-CTERM"/>
    <property type="match status" value="1"/>
</dbReference>
<protein>
    <recommendedName>
        <fullName evidence="2">Ice-binding protein C-terminal domain-containing protein</fullName>
    </recommendedName>
</protein>
<name>A0A7W5FWL3_9BURK</name>
<evidence type="ECO:0000259" key="2">
    <source>
        <dbReference type="Pfam" id="PF07589"/>
    </source>
</evidence>
<dbReference type="AlphaFoldDB" id="A0A7W5FWL3"/>
<keyword evidence="4" id="KW-1185">Reference proteome</keyword>
<dbReference type="Proteomes" id="UP000541535">
    <property type="component" value="Unassembled WGS sequence"/>
</dbReference>
<reference evidence="3 4" key="1">
    <citation type="submission" date="2020-08" db="EMBL/GenBank/DDBJ databases">
        <title>Genomic Encyclopedia of Type Strains, Phase III (KMG-III): the genomes of soil and plant-associated and newly described type strains.</title>
        <authorList>
            <person name="Whitman W."/>
        </authorList>
    </citation>
    <scope>NUCLEOTIDE SEQUENCE [LARGE SCALE GENOMIC DNA]</scope>
    <source>
        <strain evidence="3 4">CECT 8897</strain>
    </source>
</reference>
<dbReference type="EMBL" id="JACHXD010000022">
    <property type="protein sequence ID" value="MBB3121971.1"/>
    <property type="molecule type" value="Genomic_DNA"/>
</dbReference>
<dbReference type="NCBIfam" id="TIGR02595">
    <property type="entry name" value="PEP_CTERM"/>
    <property type="match status" value="1"/>
</dbReference>
<accession>A0A7W5FWL3</accession>
<dbReference type="NCBIfam" id="NF033554">
    <property type="entry name" value="floc_PepA"/>
    <property type="match status" value="1"/>
</dbReference>
<evidence type="ECO:0000313" key="4">
    <source>
        <dbReference type="Proteomes" id="UP000541535"/>
    </source>
</evidence>
<gene>
    <name evidence="3" type="ORF">FHS03_005066</name>
</gene>
<feature type="chain" id="PRO_5031512122" description="Ice-binding protein C-terminal domain-containing protein" evidence="1">
    <location>
        <begin position="24"/>
        <end position="274"/>
    </location>
</feature>
<dbReference type="RefSeq" id="WP_183443645.1">
    <property type="nucleotide sequence ID" value="NZ_JACHXD010000022.1"/>
</dbReference>
<evidence type="ECO:0000256" key="1">
    <source>
        <dbReference type="SAM" id="SignalP"/>
    </source>
</evidence>
<evidence type="ECO:0000313" key="3">
    <source>
        <dbReference type="EMBL" id="MBB3121971.1"/>
    </source>
</evidence>
<organism evidence="3 4">
    <name type="scientific">Pseudoduganella violacea</name>
    <dbReference type="NCBI Taxonomy" id="1715466"/>
    <lineage>
        <taxon>Bacteria</taxon>
        <taxon>Pseudomonadati</taxon>
        <taxon>Pseudomonadota</taxon>
        <taxon>Betaproteobacteria</taxon>
        <taxon>Burkholderiales</taxon>
        <taxon>Oxalobacteraceae</taxon>
        <taxon>Telluria group</taxon>
        <taxon>Pseudoduganella</taxon>
    </lineage>
</organism>
<proteinExistence type="predicted"/>